<keyword evidence="11" id="KW-0479">Metal-binding</keyword>
<keyword evidence="18" id="KW-0539">Nucleus</keyword>
<dbReference type="GO" id="GO:0030154">
    <property type="term" value="P:cell differentiation"/>
    <property type="evidence" value="ECO:0007669"/>
    <property type="project" value="UniProtKB-KW"/>
</dbReference>
<evidence type="ECO:0000256" key="10">
    <source>
        <dbReference type="ARBA" id="ARBA00022679"/>
    </source>
</evidence>
<evidence type="ECO:0000256" key="7">
    <source>
        <dbReference type="ARBA" id="ARBA00014143"/>
    </source>
</evidence>
<dbReference type="InterPro" id="IPR042716">
    <property type="entry name" value="RNF114_RING-HC"/>
</dbReference>
<dbReference type="GO" id="GO:0000209">
    <property type="term" value="P:protein polyubiquitination"/>
    <property type="evidence" value="ECO:0007669"/>
    <property type="project" value="TreeGrafter"/>
</dbReference>
<evidence type="ECO:0000313" key="25">
    <source>
        <dbReference type="Ensembl" id="ENSLACP00000020094.1"/>
    </source>
</evidence>
<dbReference type="AlphaFoldDB" id="H3BDX3"/>
<evidence type="ECO:0000256" key="14">
    <source>
        <dbReference type="ARBA" id="ARBA00022786"/>
    </source>
</evidence>
<dbReference type="HOGENOM" id="CLU_092448_1_0_1"/>
<dbReference type="PROSITE" id="PS50089">
    <property type="entry name" value="ZF_RING_2"/>
    <property type="match status" value="1"/>
</dbReference>
<evidence type="ECO:0000256" key="15">
    <source>
        <dbReference type="ARBA" id="ARBA00022833"/>
    </source>
</evidence>
<keyword evidence="10" id="KW-0808">Transferase</keyword>
<dbReference type="PROSITE" id="PS00518">
    <property type="entry name" value="ZF_RING_1"/>
    <property type="match status" value="1"/>
</dbReference>
<comment type="pathway">
    <text evidence="4">Protein modification; protein ubiquitination.</text>
</comment>
<dbReference type="EMBL" id="AFYH01037639">
    <property type="status" value="NOT_ANNOTATED_CDS"/>
    <property type="molecule type" value="Genomic_DNA"/>
</dbReference>
<comment type="catalytic activity">
    <reaction evidence="1">
        <text>S-ubiquitinyl-[E2 ubiquitin-conjugating enzyme]-L-cysteine + [acceptor protein]-L-lysine = [E2 ubiquitin-conjugating enzyme]-L-cysteine + N(6)-ubiquitinyl-[acceptor protein]-L-lysine.</text>
        <dbReference type="EC" id="2.3.2.27"/>
    </reaction>
</comment>
<evidence type="ECO:0000259" key="24">
    <source>
        <dbReference type="PROSITE" id="PS51803"/>
    </source>
</evidence>
<evidence type="ECO:0000256" key="19">
    <source>
        <dbReference type="ARBA" id="ARBA00030438"/>
    </source>
</evidence>
<evidence type="ECO:0000256" key="4">
    <source>
        <dbReference type="ARBA" id="ARBA00004906"/>
    </source>
</evidence>
<dbReference type="GeneTree" id="ENSGT00950000182909"/>
<dbReference type="InterPro" id="IPR008598">
    <property type="entry name" value="Di19_Zn-bd"/>
</dbReference>
<feature type="domain" description="C2HC RNF-type" evidence="24">
    <location>
        <begin position="91"/>
        <end position="110"/>
    </location>
</feature>
<comment type="subcellular location">
    <subcellularLocation>
        <location evidence="3">Cytoplasm</location>
    </subcellularLocation>
    <subcellularLocation>
        <location evidence="2">Nucleus</location>
    </subcellularLocation>
</comment>
<dbReference type="FunCoup" id="H3BDX3">
    <property type="interactions" value="1424"/>
</dbReference>
<keyword evidence="13" id="KW-0221">Differentiation</keyword>
<evidence type="ECO:0000256" key="11">
    <source>
        <dbReference type="ARBA" id="ARBA00022723"/>
    </source>
</evidence>
<dbReference type="EMBL" id="AFYH01037638">
    <property type="status" value="NOT_ANNOTATED_CDS"/>
    <property type="molecule type" value="Genomic_DNA"/>
</dbReference>
<reference evidence="25" key="2">
    <citation type="submission" date="2025-08" db="UniProtKB">
        <authorList>
            <consortium name="Ensembl"/>
        </authorList>
    </citation>
    <scope>IDENTIFICATION</scope>
</reference>
<dbReference type="Proteomes" id="UP000008672">
    <property type="component" value="Unassembled WGS sequence"/>
</dbReference>
<dbReference type="Pfam" id="PF00097">
    <property type="entry name" value="zf-C3HC4"/>
    <property type="match status" value="1"/>
</dbReference>
<dbReference type="GO" id="GO:0007283">
    <property type="term" value="P:spermatogenesis"/>
    <property type="evidence" value="ECO:0007669"/>
    <property type="project" value="UniProtKB-KW"/>
</dbReference>
<dbReference type="InParanoid" id="H3BDX3"/>
<reference evidence="25" key="3">
    <citation type="submission" date="2025-09" db="UniProtKB">
        <authorList>
            <consortium name="Ensembl"/>
        </authorList>
    </citation>
    <scope>IDENTIFICATION</scope>
</reference>
<dbReference type="InterPro" id="IPR017907">
    <property type="entry name" value="Znf_RING_CS"/>
</dbReference>
<keyword evidence="8" id="KW-0217">Developmental protein</keyword>
<dbReference type="SMART" id="SM00184">
    <property type="entry name" value="RING"/>
    <property type="match status" value="1"/>
</dbReference>
<dbReference type="Pfam" id="PF05605">
    <property type="entry name" value="zf-Di19"/>
    <property type="match status" value="1"/>
</dbReference>
<dbReference type="EMBL" id="AFYH01037635">
    <property type="status" value="NOT_ANNOTATED_CDS"/>
    <property type="molecule type" value="Genomic_DNA"/>
</dbReference>
<dbReference type="EC" id="2.3.2.27" evidence="6"/>
<dbReference type="Gene3D" id="3.30.40.10">
    <property type="entry name" value="Zinc/RING finger domain, C3HC4 (zinc finger)"/>
    <property type="match status" value="1"/>
</dbReference>
<evidence type="ECO:0000256" key="17">
    <source>
        <dbReference type="ARBA" id="ARBA00022871"/>
    </source>
</evidence>
<reference evidence="26" key="1">
    <citation type="submission" date="2011-08" db="EMBL/GenBank/DDBJ databases">
        <title>The draft genome of Latimeria chalumnae.</title>
        <authorList>
            <person name="Di Palma F."/>
            <person name="Alfoldi J."/>
            <person name="Johnson J."/>
            <person name="Berlin A."/>
            <person name="Gnerre S."/>
            <person name="Jaffe D."/>
            <person name="MacCallum I."/>
            <person name="Young S."/>
            <person name="Walker B.J."/>
            <person name="Lander E."/>
            <person name="Lindblad-Toh K."/>
        </authorList>
    </citation>
    <scope>NUCLEOTIDE SEQUENCE [LARGE SCALE GENOMIC DNA]</scope>
    <source>
        <strain evidence="26">Wild caught</strain>
    </source>
</reference>
<dbReference type="OMA" id="RTQCGHT"/>
<proteinExistence type="predicted"/>
<dbReference type="GO" id="GO:0008270">
    <property type="term" value="F:zinc ion binding"/>
    <property type="evidence" value="ECO:0007669"/>
    <property type="project" value="UniProtKB-KW"/>
</dbReference>
<dbReference type="EMBL" id="AFYH01037634">
    <property type="status" value="NOT_ANNOTATED_CDS"/>
    <property type="molecule type" value="Genomic_DNA"/>
</dbReference>
<dbReference type="GO" id="GO:0005634">
    <property type="term" value="C:nucleus"/>
    <property type="evidence" value="ECO:0007669"/>
    <property type="project" value="UniProtKB-SubCell"/>
</dbReference>
<evidence type="ECO:0000259" key="23">
    <source>
        <dbReference type="PROSITE" id="PS50089"/>
    </source>
</evidence>
<evidence type="ECO:0000256" key="2">
    <source>
        <dbReference type="ARBA" id="ARBA00004123"/>
    </source>
</evidence>
<keyword evidence="16" id="KW-0832">Ubl conjugation</keyword>
<sequence>MALKGSGDRPLGGGDGQQAEEQSLAKFVCPVCLEIYETPIVVKCGHIFCNMCLQQCLKPKKPVCGVCRSPLVPGQRAVDLEQQIEMTEANCRGCGMKFFLAKTHAHIYTCLGEQNKAYFIVKLLTTHIQLLHMSIPNRYTFACPYCNEKNFDQEGLAEHCTKCHSMDGRQVVCPICASMPWGNPNYRSADFMQHLQRRHRFSYDTFVDYEVDEDVMMQEALARSLMDR</sequence>
<feature type="domain" description="RING-type" evidence="23">
    <location>
        <begin position="29"/>
        <end position="68"/>
    </location>
</feature>
<accession>H3BDX3</accession>
<dbReference type="InterPro" id="IPR013083">
    <property type="entry name" value="Znf_RING/FYVE/PHD"/>
</dbReference>
<dbReference type="EMBL" id="AFYH01037637">
    <property type="status" value="NOT_ANNOTATED_CDS"/>
    <property type="molecule type" value="Genomic_DNA"/>
</dbReference>
<dbReference type="PANTHER" id="PTHR46016:SF3">
    <property type="entry name" value="E3 UBIQUITIN-PROTEIN LIGASE RNF114"/>
    <property type="match status" value="1"/>
</dbReference>
<name>H3BDX3_LATCH</name>
<gene>
    <name evidence="25" type="primary">RNF114</name>
</gene>
<dbReference type="eggNOG" id="ENOG502QW3F">
    <property type="taxonomic scope" value="Eukaryota"/>
</dbReference>
<evidence type="ECO:0000256" key="3">
    <source>
        <dbReference type="ARBA" id="ARBA00004496"/>
    </source>
</evidence>
<dbReference type="Ensembl" id="ENSLACT00000020232.1">
    <property type="protein sequence ID" value="ENSLACP00000020094.1"/>
    <property type="gene ID" value="ENSLACG00000017660.1"/>
</dbReference>
<dbReference type="UniPathway" id="UPA00143"/>
<evidence type="ECO:0000256" key="16">
    <source>
        <dbReference type="ARBA" id="ARBA00022843"/>
    </source>
</evidence>
<dbReference type="InterPro" id="IPR001841">
    <property type="entry name" value="Znf_RING"/>
</dbReference>
<evidence type="ECO:0000256" key="6">
    <source>
        <dbReference type="ARBA" id="ARBA00012483"/>
    </source>
</evidence>
<dbReference type="InterPro" id="IPR034734">
    <property type="entry name" value="ZF_C2HC_RNF"/>
</dbReference>
<comment type="subunit">
    <text evidence="5">Interacts with XAF1, the interaction increases XAF1 stability and proapoptotic effects, and may regulate IFN signaling.</text>
</comment>
<dbReference type="GO" id="GO:0061630">
    <property type="term" value="F:ubiquitin protein ligase activity"/>
    <property type="evidence" value="ECO:0007669"/>
    <property type="project" value="UniProtKB-EC"/>
</dbReference>
<dbReference type="EMBL" id="AFYH01037636">
    <property type="status" value="NOT_ANNOTATED_CDS"/>
    <property type="molecule type" value="Genomic_DNA"/>
</dbReference>
<dbReference type="CDD" id="cd16540">
    <property type="entry name" value="RING-HC_RNF114"/>
    <property type="match status" value="1"/>
</dbReference>
<evidence type="ECO:0000256" key="21">
    <source>
        <dbReference type="ARBA" id="ARBA00033455"/>
    </source>
</evidence>
<evidence type="ECO:0000256" key="12">
    <source>
        <dbReference type="ARBA" id="ARBA00022771"/>
    </source>
</evidence>
<keyword evidence="15" id="KW-0862">Zinc</keyword>
<dbReference type="PROSITE" id="PS51803">
    <property type="entry name" value="ZF_C2HC_RNF"/>
    <property type="match status" value="1"/>
</dbReference>
<keyword evidence="12 22" id="KW-0863">Zinc-finger</keyword>
<evidence type="ECO:0000256" key="13">
    <source>
        <dbReference type="ARBA" id="ARBA00022782"/>
    </source>
</evidence>
<organism evidence="25 26">
    <name type="scientific">Latimeria chalumnae</name>
    <name type="common">Coelacanth</name>
    <dbReference type="NCBI Taxonomy" id="7897"/>
    <lineage>
        <taxon>Eukaryota</taxon>
        <taxon>Metazoa</taxon>
        <taxon>Chordata</taxon>
        <taxon>Craniata</taxon>
        <taxon>Vertebrata</taxon>
        <taxon>Euteleostomi</taxon>
        <taxon>Coelacanthiformes</taxon>
        <taxon>Coelacanthidae</taxon>
        <taxon>Latimeria</taxon>
    </lineage>
</organism>
<protein>
    <recommendedName>
        <fullName evidence="7">E3 ubiquitin-protein ligase RNF114</fullName>
        <ecNumber evidence="6">2.3.2.27</ecNumber>
    </recommendedName>
    <alternativeName>
        <fullName evidence="20">RING finger protein 114</fullName>
    </alternativeName>
    <alternativeName>
        <fullName evidence="19">RING-type E3 ubiquitin transferase RNF114</fullName>
    </alternativeName>
    <alternativeName>
        <fullName evidence="21">Zinc finger protein 313</fullName>
    </alternativeName>
</protein>
<dbReference type="InterPro" id="IPR051438">
    <property type="entry name" value="RNF_E3_ubiq-protein_ligase"/>
</dbReference>
<keyword evidence="17" id="KW-0744">Spermatogenesis</keyword>
<evidence type="ECO:0000256" key="18">
    <source>
        <dbReference type="ARBA" id="ARBA00023242"/>
    </source>
</evidence>
<dbReference type="PANTHER" id="PTHR46016">
    <property type="entry name" value="ZINC FINGER, RING/FYVE/PHD-TYPE"/>
    <property type="match status" value="1"/>
</dbReference>
<evidence type="ECO:0000313" key="26">
    <source>
        <dbReference type="Proteomes" id="UP000008672"/>
    </source>
</evidence>
<dbReference type="GO" id="GO:0006511">
    <property type="term" value="P:ubiquitin-dependent protein catabolic process"/>
    <property type="evidence" value="ECO:0007669"/>
    <property type="project" value="TreeGrafter"/>
</dbReference>
<dbReference type="InterPro" id="IPR018957">
    <property type="entry name" value="Znf_C3HC4_RING-type"/>
</dbReference>
<evidence type="ECO:0000256" key="5">
    <source>
        <dbReference type="ARBA" id="ARBA00011624"/>
    </source>
</evidence>
<dbReference type="SUPFAM" id="SSF57850">
    <property type="entry name" value="RING/U-box"/>
    <property type="match status" value="1"/>
</dbReference>
<dbReference type="GO" id="GO:0005737">
    <property type="term" value="C:cytoplasm"/>
    <property type="evidence" value="ECO:0007669"/>
    <property type="project" value="UniProtKB-SubCell"/>
</dbReference>
<keyword evidence="14" id="KW-0833">Ubl conjugation pathway</keyword>
<evidence type="ECO:0000256" key="22">
    <source>
        <dbReference type="PROSITE-ProRule" id="PRU00175"/>
    </source>
</evidence>
<dbReference type="Bgee" id="ENSLACG00000017660">
    <property type="expression patterns" value="Expressed in muscle tissue and 6 other cell types or tissues"/>
</dbReference>
<keyword evidence="9" id="KW-0963">Cytoplasm</keyword>
<evidence type="ECO:0000256" key="20">
    <source>
        <dbReference type="ARBA" id="ARBA00031134"/>
    </source>
</evidence>
<keyword evidence="26" id="KW-1185">Reference proteome</keyword>
<evidence type="ECO:0000256" key="8">
    <source>
        <dbReference type="ARBA" id="ARBA00022473"/>
    </source>
</evidence>
<evidence type="ECO:0000256" key="9">
    <source>
        <dbReference type="ARBA" id="ARBA00022490"/>
    </source>
</evidence>
<evidence type="ECO:0000256" key="1">
    <source>
        <dbReference type="ARBA" id="ARBA00000900"/>
    </source>
</evidence>